<dbReference type="EMBL" id="BMCS01000001">
    <property type="protein sequence ID" value="GGF25336.1"/>
    <property type="molecule type" value="Genomic_DNA"/>
</dbReference>
<protein>
    <submittedName>
        <fullName evidence="1">Uncharacterized protein</fullName>
    </submittedName>
</protein>
<keyword evidence="2" id="KW-1185">Reference proteome</keyword>
<proteinExistence type="predicted"/>
<evidence type="ECO:0000313" key="2">
    <source>
        <dbReference type="Proteomes" id="UP000632454"/>
    </source>
</evidence>
<dbReference type="Proteomes" id="UP000632454">
    <property type="component" value="Unassembled WGS sequence"/>
</dbReference>
<comment type="caution">
    <text evidence="1">The sequence shown here is derived from an EMBL/GenBank/DDBJ whole genome shotgun (WGS) entry which is preliminary data.</text>
</comment>
<organism evidence="1 2">
    <name type="scientific">Williamsia phyllosphaerae</name>
    <dbReference type="NCBI Taxonomy" id="885042"/>
    <lineage>
        <taxon>Bacteria</taxon>
        <taxon>Bacillati</taxon>
        <taxon>Actinomycetota</taxon>
        <taxon>Actinomycetes</taxon>
        <taxon>Mycobacteriales</taxon>
        <taxon>Nocardiaceae</taxon>
        <taxon>Williamsia</taxon>
    </lineage>
</organism>
<reference evidence="2" key="1">
    <citation type="journal article" date="2019" name="Int. J. Syst. Evol. Microbiol.">
        <title>The Global Catalogue of Microorganisms (GCM) 10K type strain sequencing project: providing services to taxonomists for standard genome sequencing and annotation.</title>
        <authorList>
            <consortium name="The Broad Institute Genomics Platform"/>
            <consortium name="The Broad Institute Genome Sequencing Center for Infectious Disease"/>
            <person name="Wu L."/>
            <person name="Ma J."/>
        </authorList>
    </citation>
    <scope>NUCLEOTIDE SEQUENCE [LARGE SCALE GENOMIC DNA]</scope>
    <source>
        <strain evidence="2">CCM 7855</strain>
    </source>
</reference>
<accession>A0ABQ1UUE6</accession>
<name>A0ABQ1UUE6_9NOCA</name>
<sequence>MGAAFEDQQRTEMSGRALLIAVVEGGVLHGQSVHHVNSEIEICPADTPAILTAEREHPVADFAAPTVSITGARRLPELRRWSR</sequence>
<gene>
    <name evidence="1" type="ORF">GCM10007298_21520</name>
</gene>
<evidence type="ECO:0000313" key="1">
    <source>
        <dbReference type="EMBL" id="GGF25336.1"/>
    </source>
</evidence>